<evidence type="ECO:0000256" key="2">
    <source>
        <dbReference type="ARBA" id="ARBA00022912"/>
    </source>
</evidence>
<protein>
    <submittedName>
        <fullName evidence="5">Dual specificity phosphatase, catalytic domain containing protein</fullName>
    </submittedName>
</protein>
<dbReference type="PROSITE" id="PS50054">
    <property type="entry name" value="TYR_PHOSPHATASE_DUAL"/>
    <property type="match status" value="1"/>
</dbReference>
<proteinExistence type="predicted"/>
<reference evidence="5" key="2">
    <citation type="journal article" date="2007" name="Science">
        <title>Draft genome sequence of the sexually transmitted pathogen Trichomonas vaginalis.</title>
        <authorList>
            <person name="Carlton J.M."/>
            <person name="Hirt R.P."/>
            <person name="Silva J.C."/>
            <person name="Delcher A.L."/>
            <person name="Schatz M."/>
            <person name="Zhao Q."/>
            <person name="Wortman J.R."/>
            <person name="Bidwell S.L."/>
            <person name="Alsmark U.C.M."/>
            <person name="Besteiro S."/>
            <person name="Sicheritz-Ponten T."/>
            <person name="Noel C.J."/>
            <person name="Dacks J.B."/>
            <person name="Foster P.G."/>
            <person name="Simillion C."/>
            <person name="Van de Peer Y."/>
            <person name="Miranda-Saavedra D."/>
            <person name="Barton G.J."/>
            <person name="Westrop G.D."/>
            <person name="Mueller S."/>
            <person name="Dessi D."/>
            <person name="Fiori P.L."/>
            <person name="Ren Q."/>
            <person name="Paulsen I."/>
            <person name="Zhang H."/>
            <person name="Bastida-Corcuera F.D."/>
            <person name="Simoes-Barbosa A."/>
            <person name="Brown M.T."/>
            <person name="Hayes R.D."/>
            <person name="Mukherjee M."/>
            <person name="Okumura C.Y."/>
            <person name="Schneider R."/>
            <person name="Smith A.J."/>
            <person name="Vanacova S."/>
            <person name="Villalvazo M."/>
            <person name="Haas B.J."/>
            <person name="Pertea M."/>
            <person name="Feldblyum T.V."/>
            <person name="Utterback T.R."/>
            <person name="Shu C.L."/>
            <person name="Osoegawa K."/>
            <person name="de Jong P.J."/>
            <person name="Hrdy I."/>
            <person name="Horvathova L."/>
            <person name="Zubacova Z."/>
            <person name="Dolezal P."/>
            <person name="Malik S.B."/>
            <person name="Logsdon J.M. Jr."/>
            <person name="Henze K."/>
            <person name="Gupta A."/>
            <person name="Wang C.C."/>
            <person name="Dunne R.L."/>
            <person name="Upcroft J.A."/>
            <person name="Upcroft P."/>
            <person name="White O."/>
            <person name="Salzberg S.L."/>
            <person name="Tang P."/>
            <person name="Chiu C.-H."/>
            <person name="Lee Y.-S."/>
            <person name="Embley T.M."/>
            <person name="Coombs G.H."/>
            <person name="Mottram J.C."/>
            <person name="Tachezy J."/>
            <person name="Fraser-Liggett C.M."/>
            <person name="Johnson P.J."/>
        </authorList>
    </citation>
    <scope>NUCLEOTIDE SEQUENCE [LARGE SCALE GENOMIC DNA]</scope>
    <source>
        <strain evidence="5">G3</strain>
    </source>
</reference>
<dbReference type="GO" id="GO:0017017">
    <property type="term" value="F:MAP kinase tyrosine/serine/threonine phosphatase activity"/>
    <property type="evidence" value="ECO:0000318"/>
    <property type="project" value="GO_Central"/>
</dbReference>
<keyword evidence="1" id="KW-0378">Hydrolase</keyword>
<name>A2FU22_TRIV3</name>
<evidence type="ECO:0000313" key="6">
    <source>
        <dbReference type="Proteomes" id="UP000001542"/>
    </source>
</evidence>
<dbReference type="InterPro" id="IPR016130">
    <property type="entry name" value="Tyr_Pase_AS"/>
</dbReference>
<dbReference type="AlphaFoldDB" id="A2FU22"/>
<dbReference type="PROSITE" id="PS00383">
    <property type="entry name" value="TYR_PHOSPHATASE_1"/>
    <property type="match status" value="1"/>
</dbReference>
<dbReference type="InterPro" id="IPR029021">
    <property type="entry name" value="Prot-tyrosine_phosphatase-like"/>
</dbReference>
<accession>A2FU22</accession>
<dbReference type="Gene3D" id="3.90.190.10">
    <property type="entry name" value="Protein tyrosine phosphatase superfamily"/>
    <property type="match status" value="1"/>
</dbReference>
<dbReference type="CDD" id="cd14498">
    <property type="entry name" value="DSP"/>
    <property type="match status" value="1"/>
</dbReference>
<dbReference type="PANTHER" id="PTHR46377">
    <property type="entry name" value="DUAL SPECIFICITY PROTEIN PHOSPHATASE 19"/>
    <property type="match status" value="1"/>
</dbReference>
<dbReference type="EMBL" id="DS114024">
    <property type="protein sequence ID" value="EAX91593.1"/>
    <property type="molecule type" value="Genomic_DNA"/>
</dbReference>
<dbReference type="PANTHER" id="PTHR46377:SF1">
    <property type="entry name" value="DUAL SPECIFICITY PROTEIN PHOSPHATASE 19"/>
    <property type="match status" value="1"/>
</dbReference>
<dbReference type="GO" id="GO:0043409">
    <property type="term" value="P:negative regulation of MAPK cascade"/>
    <property type="evidence" value="ECO:0000318"/>
    <property type="project" value="GO_Central"/>
</dbReference>
<dbReference type="Pfam" id="PF00782">
    <property type="entry name" value="DSPc"/>
    <property type="match status" value="1"/>
</dbReference>
<dbReference type="RefSeq" id="XP_001304523.1">
    <property type="nucleotide sequence ID" value="XM_001304522.1"/>
</dbReference>
<feature type="domain" description="Tyrosine-protein phosphatase" evidence="3">
    <location>
        <begin position="200"/>
        <end position="342"/>
    </location>
</feature>
<keyword evidence="6" id="KW-1185">Reference proteome</keyword>
<dbReference type="GO" id="GO:0033550">
    <property type="term" value="F:MAP kinase tyrosine phosphatase activity"/>
    <property type="evidence" value="ECO:0000318"/>
    <property type="project" value="GO_Central"/>
</dbReference>
<dbReference type="Proteomes" id="UP000001542">
    <property type="component" value="Unassembled WGS sequence"/>
</dbReference>
<organism evidence="5 6">
    <name type="scientific">Trichomonas vaginalis (strain ATCC PRA-98 / G3)</name>
    <dbReference type="NCBI Taxonomy" id="412133"/>
    <lineage>
        <taxon>Eukaryota</taxon>
        <taxon>Metamonada</taxon>
        <taxon>Parabasalia</taxon>
        <taxon>Trichomonadida</taxon>
        <taxon>Trichomonadidae</taxon>
        <taxon>Trichomonas</taxon>
    </lineage>
</organism>
<dbReference type="SUPFAM" id="SSF52799">
    <property type="entry name" value="(Phosphotyrosine protein) phosphatases II"/>
    <property type="match status" value="1"/>
</dbReference>
<evidence type="ECO:0000259" key="3">
    <source>
        <dbReference type="PROSITE" id="PS50054"/>
    </source>
</evidence>
<dbReference type="SMART" id="SM00195">
    <property type="entry name" value="DSPc"/>
    <property type="match status" value="1"/>
</dbReference>
<feature type="domain" description="Tyrosine specific protein phosphatases" evidence="4">
    <location>
        <begin position="263"/>
        <end position="321"/>
    </location>
</feature>
<dbReference type="eggNOG" id="KOG1716">
    <property type="taxonomic scope" value="Eukaryota"/>
</dbReference>
<dbReference type="InterPro" id="IPR000340">
    <property type="entry name" value="Dual-sp_phosphatase_cat-dom"/>
</dbReference>
<dbReference type="STRING" id="5722.A2FU22"/>
<dbReference type="OrthoDB" id="165342at2759"/>
<dbReference type="GO" id="GO:0007165">
    <property type="term" value="P:signal transduction"/>
    <property type="evidence" value="ECO:0000318"/>
    <property type="project" value="GO_Central"/>
</dbReference>
<evidence type="ECO:0000313" key="5">
    <source>
        <dbReference type="EMBL" id="EAX91593.1"/>
    </source>
</evidence>
<dbReference type="InParanoid" id="A2FU22"/>
<sequence length="358" mass="40025">MGQGFSNSISVSEFPDSPKSMMLMAICNGKLEPLPASKFFRNPRNYSESSVILIEPQAQKTYKKEEFPHPKVSYKEVIRVVNQIYKITPSMISDFKIWILSPTNITSKDRSQLMQLIKNTKFEFFTTNADIMPESIFIESALPASINDAIKRPVSSPRKNDSLALPSRGNSLTISFENSAFTNPGPLSSPKSEERIYKDSCDKIVDGLYISGEKVASDLPLLLKTGITHIVNVNAGASPINFPDHFKYCSVHLTDSVFEVFDDEFWDAVKFTDEAIANGGKILVHCRKGISRSAALCLAYLLEYRGVSYDEGMNLLRKARPMVDINNGFAQQILNHSKGQTNSPSDINLSLTFPPRRY</sequence>
<dbReference type="InterPro" id="IPR020422">
    <property type="entry name" value="TYR_PHOSPHATASE_DUAL_dom"/>
</dbReference>
<gene>
    <name evidence="5" type="ORF">TVAG_323340</name>
</gene>
<dbReference type="PROSITE" id="PS50056">
    <property type="entry name" value="TYR_PHOSPHATASE_2"/>
    <property type="match status" value="1"/>
</dbReference>
<dbReference type="VEuPathDB" id="TrichDB:TVAG_323340"/>
<dbReference type="SMR" id="A2FU22"/>
<evidence type="ECO:0000256" key="1">
    <source>
        <dbReference type="ARBA" id="ARBA00022801"/>
    </source>
</evidence>
<reference evidence="5" key="1">
    <citation type="submission" date="2006-10" db="EMBL/GenBank/DDBJ databases">
        <authorList>
            <person name="Amadeo P."/>
            <person name="Zhao Q."/>
            <person name="Wortman J."/>
            <person name="Fraser-Liggett C."/>
            <person name="Carlton J."/>
        </authorList>
    </citation>
    <scope>NUCLEOTIDE SEQUENCE</scope>
    <source>
        <strain evidence="5">G3</strain>
    </source>
</reference>
<dbReference type="GO" id="GO:0005737">
    <property type="term" value="C:cytoplasm"/>
    <property type="evidence" value="ECO:0000318"/>
    <property type="project" value="GO_Central"/>
</dbReference>
<dbReference type="VEuPathDB" id="TrichDB:TVAGG3_0493830"/>
<evidence type="ECO:0000259" key="4">
    <source>
        <dbReference type="PROSITE" id="PS50056"/>
    </source>
</evidence>
<keyword evidence="2" id="KW-0904">Protein phosphatase</keyword>
<dbReference type="GO" id="GO:0008330">
    <property type="term" value="F:protein tyrosine/threonine phosphatase activity"/>
    <property type="evidence" value="ECO:0000318"/>
    <property type="project" value="GO_Central"/>
</dbReference>
<dbReference type="InterPro" id="IPR000387">
    <property type="entry name" value="Tyr_Pase_dom"/>
</dbReference>
<dbReference type="KEGG" id="tva:4749291"/>